<dbReference type="GO" id="GO:0016829">
    <property type="term" value="F:lyase activity"/>
    <property type="evidence" value="ECO:0007669"/>
    <property type="project" value="UniProtKB-KW"/>
</dbReference>
<evidence type="ECO:0000313" key="2">
    <source>
        <dbReference type="EMBL" id="AFK06279.1"/>
    </source>
</evidence>
<dbReference type="NCBIfam" id="NF000582">
    <property type="entry name" value="PRK00006.1"/>
    <property type="match status" value="1"/>
</dbReference>
<dbReference type="PANTHER" id="PTHR30272">
    <property type="entry name" value="3-HYDROXYACYL-[ACYL-CARRIER-PROTEIN] DEHYDRATASE"/>
    <property type="match status" value="1"/>
</dbReference>
<dbReference type="InterPro" id="IPR013114">
    <property type="entry name" value="FabA_FabZ"/>
</dbReference>
<dbReference type="Gene3D" id="3.10.129.10">
    <property type="entry name" value="Hotdog Thioesterase"/>
    <property type="match status" value="1"/>
</dbReference>
<dbReference type="STRING" id="660470.Theba_0556"/>
<dbReference type="Pfam" id="PF07977">
    <property type="entry name" value="FabA"/>
    <property type="match status" value="1"/>
</dbReference>
<sequence>MRDKEFVKERIPHREPFLLVDGVISMTDSEILAFRDLLENDPVFEGHFPGYPIYPGVLILEGLAQTAGILLLKPNETPLFAGIERARFKTIVRPPCRIEYSVKLIDSRMNVAKLETSAYAEGKLAAKAILLVSSI</sequence>
<organism evidence="2 3">
    <name type="scientific">Mesotoga prima MesG1.Ag.4.2</name>
    <dbReference type="NCBI Taxonomy" id="660470"/>
    <lineage>
        <taxon>Bacteria</taxon>
        <taxon>Thermotogati</taxon>
        <taxon>Thermotogota</taxon>
        <taxon>Thermotogae</taxon>
        <taxon>Kosmotogales</taxon>
        <taxon>Kosmotogaceae</taxon>
        <taxon>Mesotoga</taxon>
    </lineage>
</organism>
<dbReference type="HOGENOM" id="CLU_078912_1_2_0"/>
<evidence type="ECO:0000256" key="1">
    <source>
        <dbReference type="ARBA" id="ARBA00023239"/>
    </source>
</evidence>
<dbReference type="KEGG" id="mpg:Theba_0556"/>
<dbReference type="EMBL" id="CP003532">
    <property type="protein sequence ID" value="AFK06279.1"/>
    <property type="molecule type" value="Genomic_DNA"/>
</dbReference>
<dbReference type="InterPro" id="IPR029069">
    <property type="entry name" value="HotDog_dom_sf"/>
</dbReference>
<dbReference type="GeneID" id="87106406"/>
<dbReference type="CDD" id="cd01288">
    <property type="entry name" value="FabZ"/>
    <property type="match status" value="1"/>
</dbReference>
<accession>I2F2X6</accession>
<dbReference type="eggNOG" id="COG0764">
    <property type="taxonomic scope" value="Bacteria"/>
</dbReference>
<evidence type="ECO:0000313" key="3">
    <source>
        <dbReference type="Proteomes" id="UP000002881"/>
    </source>
</evidence>
<gene>
    <name evidence="2" type="ORF">Theba_0556</name>
</gene>
<keyword evidence="3" id="KW-1185">Reference proteome</keyword>
<dbReference type="RefSeq" id="WP_014730376.1">
    <property type="nucleotide sequence ID" value="NC_017934.1"/>
</dbReference>
<protein>
    <submittedName>
        <fullName evidence="2">3-hydroxymyristoyl/3-hydroxydecanoyl-(Acyl carrier protein) dehydratase</fullName>
    </submittedName>
</protein>
<keyword evidence="1" id="KW-0456">Lyase</keyword>
<dbReference type="SUPFAM" id="SSF54637">
    <property type="entry name" value="Thioesterase/thiol ester dehydrase-isomerase"/>
    <property type="match status" value="1"/>
</dbReference>
<dbReference type="AlphaFoldDB" id="I2F2X6"/>
<dbReference type="Proteomes" id="UP000002881">
    <property type="component" value="Chromosome"/>
</dbReference>
<reference evidence="2 3" key="1">
    <citation type="journal article" date="2012" name="Genome Biol. Evol.">
        <title>Genome Sequence of the Mesophilic Thermotogales Bacterium Mesotoga prima MesG1.Ag.4.2 Reveals the Largest Thermotogales Genome To Date.</title>
        <authorList>
            <person name="Zhaxybayeva O."/>
            <person name="Swithers K.S."/>
            <person name="Foght J."/>
            <person name="Green A.G."/>
            <person name="Bruce D."/>
            <person name="Detter C."/>
            <person name="Han S."/>
            <person name="Teshima H."/>
            <person name="Han J."/>
            <person name="Woyke T."/>
            <person name="Pitluck S."/>
            <person name="Nolan M."/>
            <person name="Ivanova N."/>
            <person name="Pati A."/>
            <person name="Land M.L."/>
            <person name="Dlutek M."/>
            <person name="Doolittle W.F."/>
            <person name="Noll K.M."/>
            <person name="Nesbo C.L."/>
        </authorList>
    </citation>
    <scope>NUCLEOTIDE SEQUENCE [LARGE SCALE GENOMIC DNA]</scope>
    <source>
        <strain evidence="3">mesG1.Ag.4.2</strain>
    </source>
</reference>
<name>I2F2X6_9BACT</name>
<proteinExistence type="predicted"/>
<dbReference type="PANTHER" id="PTHR30272:SF1">
    <property type="entry name" value="3-HYDROXYACYL-[ACYL-CARRIER-PROTEIN] DEHYDRATASE"/>
    <property type="match status" value="1"/>
</dbReference>